<dbReference type="Pfam" id="PF02653">
    <property type="entry name" value="BPD_transp_2"/>
    <property type="match status" value="1"/>
</dbReference>
<dbReference type="EMBL" id="CP058561">
    <property type="protein sequence ID" value="QUH31980.1"/>
    <property type="molecule type" value="Genomic_DNA"/>
</dbReference>
<feature type="transmembrane region" description="Helical" evidence="8">
    <location>
        <begin position="20"/>
        <end position="43"/>
    </location>
</feature>
<dbReference type="AlphaFoldDB" id="A0A8J8MG22"/>
<dbReference type="Proteomes" id="UP000677305">
    <property type="component" value="Chromosome"/>
</dbReference>
<feature type="transmembrane region" description="Helical" evidence="8">
    <location>
        <begin position="49"/>
        <end position="67"/>
    </location>
</feature>
<evidence type="ECO:0000256" key="8">
    <source>
        <dbReference type="SAM" id="Phobius"/>
    </source>
</evidence>
<evidence type="ECO:0000256" key="1">
    <source>
        <dbReference type="ARBA" id="ARBA00004651"/>
    </source>
</evidence>
<evidence type="ECO:0000256" key="3">
    <source>
        <dbReference type="ARBA" id="ARBA00022475"/>
    </source>
</evidence>
<keyword evidence="2" id="KW-0813">Transport</keyword>
<name>A0A8J8MG22_9FIRM</name>
<dbReference type="InterPro" id="IPR001851">
    <property type="entry name" value="ABC_transp_permease"/>
</dbReference>
<dbReference type="PANTHER" id="PTHR32196:SF21">
    <property type="entry name" value="ABC TRANSPORTER PERMEASE PROTEIN YPHD-RELATED"/>
    <property type="match status" value="1"/>
</dbReference>
<dbReference type="GO" id="GO:0022857">
    <property type="term" value="F:transmembrane transporter activity"/>
    <property type="evidence" value="ECO:0007669"/>
    <property type="project" value="InterPro"/>
</dbReference>
<evidence type="ECO:0000256" key="4">
    <source>
        <dbReference type="ARBA" id="ARBA00022519"/>
    </source>
</evidence>
<feature type="transmembrane region" description="Helical" evidence="8">
    <location>
        <begin position="164"/>
        <end position="185"/>
    </location>
</feature>
<proteinExistence type="predicted"/>
<keyword evidence="3" id="KW-1003">Cell membrane</keyword>
<organism evidence="9 10">
    <name type="scientific">Vallitalea guaymasensis</name>
    <dbReference type="NCBI Taxonomy" id="1185412"/>
    <lineage>
        <taxon>Bacteria</taxon>
        <taxon>Bacillati</taxon>
        <taxon>Bacillota</taxon>
        <taxon>Clostridia</taxon>
        <taxon>Lachnospirales</taxon>
        <taxon>Vallitaleaceae</taxon>
        <taxon>Vallitalea</taxon>
    </lineage>
</organism>
<feature type="transmembrane region" description="Helical" evidence="8">
    <location>
        <begin position="128"/>
        <end position="152"/>
    </location>
</feature>
<feature type="transmembrane region" description="Helical" evidence="8">
    <location>
        <begin position="295"/>
        <end position="314"/>
    </location>
</feature>
<dbReference type="CDD" id="cd06579">
    <property type="entry name" value="TM_PBP1_transp_AraH_like"/>
    <property type="match status" value="1"/>
</dbReference>
<dbReference type="GO" id="GO:0005886">
    <property type="term" value="C:plasma membrane"/>
    <property type="evidence" value="ECO:0007669"/>
    <property type="project" value="UniProtKB-SubCell"/>
</dbReference>
<dbReference type="PANTHER" id="PTHR32196">
    <property type="entry name" value="ABC TRANSPORTER PERMEASE PROTEIN YPHD-RELATED-RELATED"/>
    <property type="match status" value="1"/>
</dbReference>
<evidence type="ECO:0000313" key="10">
    <source>
        <dbReference type="Proteomes" id="UP000677305"/>
    </source>
</evidence>
<evidence type="ECO:0000313" key="9">
    <source>
        <dbReference type="EMBL" id="QUH31980.1"/>
    </source>
</evidence>
<evidence type="ECO:0000256" key="5">
    <source>
        <dbReference type="ARBA" id="ARBA00022692"/>
    </source>
</evidence>
<gene>
    <name evidence="9" type="ORF">HYG85_10005</name>
</gene>
<evidence type="ECO:0000256" key="6">
    <source>
        <dbReference type="ARBA" id="ARBA00022989"/>
    </source>
</evidence>
<comment type="subcellular location">
    <subcellularLocation>
        <location evidence="1">Cell membrane</location>
        <topology evidence="1">Multi-pass membrane protein</topology>
    </subcellularLocation>
</comment>
<evidence type="ECO:0000256" key="7">
    <source>
        <dbReference type="ARBA" id="ARBA00023136"/>
    </source>
</evidence>
<evidence type="ECO:0000256" key="2">
    <source>
        <dbReference type="ARBA" id="ARBA00022448"/>
    </source>
</evidence>
<feature type="transmembrane region" description="Helical" evidence="8">
    <location>
        <begin position="74"/>
        <end position="92"/>
    </location>
</feature>
<sequence>MSYKHNKSSIKKIFQTHEFYLMMVVLFLVAILTVVSGGRFLSFGNITDMLASAAALGVMAIGLLVVIISGGIDISFMATATVAQYLAAMFIMSIGGNMFVVFAVAIMVGIVLGLINAALVYNLKVPAIIITIATMNVFYGFLMYFTGGTWLYGFPEWFATKTSVTVLVIPIGILVFASLLTWWILKCTNIGRHVYAVGDNAEASKRVGIKVYRTLLFAYAYMGVMAALGSIVLMYVTQNVAPNALVGKEMEVLAMVVLGGAALSGGKGTVIGTLFGLMLVTIINNGLVFVGVSSYYQTLFMGIVVMISFCFTGLRGRKKRGKEIEQ</sequence>
<feature type="transmembrane region" description="Helical" evidence="8">
    <location>
        <begin position="215"/>
        <end position="237"/>
    </location>
</feature>
<dbReference type="KEGG" id="vgu:HYG85_10005"/>
<feature type="transmembrane region" description="Helical" evidence="8">
    <location>
        <begin position="98"/>
        <end position="121"/>
    </location>
</feature>
<feature type="transmembrane region" description="Helical" evidence="8">
    <location>
        <begin position="243"/>
        <end position="263"/>
    </location>
</feature>
<protein>
    <submittedName>
        <fullName evidence="9">ABC transporter permease</fullName>
    </submittedName>
</protein>
<keyword evidence="4" id="KW-0997">Cell inner membrane</keyword>
<keyword evidence="10" id="KW-1185">Reference proteome</keyword>
<keyword evidence="7 8" id="KW-0472">Membrane</keyword>
<keyword evidence="6 8" id="KW-1133">Transmembrane helix</keyword>
<accession>A0A8J8MG22</accession>
<keyword evidence="5 8" id="KW-0812">Transmembrane</keyword>
<reference evidence="9 10" key="1">
    <citation type="submission" date="2020-07" db="EMBL/GenBank/DDBJ databases">
        <title>Vallitalea guaymasensis genome.</title>
        <authorList>
            <person name="Postec A."/>
        </authorList>
    </citation>
    <scope>NUCLEOTIDE SEQUENCE [LARGE SCALE GENOMIC DNA]</scope>
    <source>
        <strain evidence="9 10">Ra1766G1</strain>
    </source>
</reference>